<dbReference type="STRING" id="1678841.TBC1_111513"/>
<proteinExistence type="predicted"/>
<dbReference type="AlphaFoldDB" id="A0A0S7C2E9"/>
<dbReference type="EMBL" id="DF968182">
    <property type="protein sequence ID" value="GAP43360.1"/>
    <property type="molecule type" value="Genomic_DNA"/>
</dbReference>
<sequence length="249" mass="27676">MATSGIKNCRVGRSFNGCSPLQLLCTLIRNRPQSATFNTATVSNHNMKTIILTILIFLALLSSGQNQSTKKIELLKIISSKSLPDTELEYSVNGIVLRFSKSLSLKYLDSLQLRNFETTLDTSAFSKQDLENVALLIKSIREYLNSSGIIKLTVPLNFDIIVDKDANYSGAILGSVNSLHDDLICQMLDSGEFNIFSNGIKLHSITKAHVVEEDLGSRSETIRYYSENSKELKTCCPCYFLLSNSSKKK</sequence>
<reference evidence="1" key="1">
    <citation type="journal article" date="2015" name="Genome Announc.">
        <title>Draft Genome Sequence of Bacteroidales Strain TBC1, a Novel Isolate from a Methanogenic Wastewater Treatment System.</title>
        <authorList>
            <person name="Tourlousse D.M."/>
            <person name="Matsuura N."/>
            <person name="Sun L."/>
            <person name="Toyonaga M."/>
            <person name="Kuroda K."/>
            <person name="Ohashi A."/>
            <person name="Cruz R."/>
            <person name="Yamaguchi T."/>
            <person name="Sekiguchi Y."/>
        </authorList>
    </citation>
    <scope>NUCLEOTIDE SEQUENCE [LARGE SCALE GENOMIC DNA]</scope>
    <source>
        <strain evidence="1">TBC1</strain>
    </source>
</reference>
<evidence type="ECO:0000313" key="1">
    <source>
        <dbReference type="EMBL" id="GAP43360.1"/>
    </source>
</evidence>
<dbReference type="Proteomes" id="UP000053091">
    <property type="component" value="Unassembled WGS sequence"/>
</dbReference>
<gene>
    <name evidence="1" type="ORF">TBC1_111513</name>
</gene>
<name>A0A0S7C2E9_9BACT</name>
<organism evidence="1">
    <name type="scientific">Lentimicrobium saccharophilum</name>
    <dbReference type="NCBI Taxonomy" id="1678841"/>
    <lineage>
        <taxon>Bacteria</taxon>
        <taxon>Pseudomonadati</taxon>
        <taxon>Bacteroidota</taxon>
        <taxon>Bacteroidia</taxon>
        <taxon>Bacteroidales</taxon>
        <taxon>Lentimicrobiaceae</taxon>
        <taxon>Lentimicrobium</taxon>
    </lineage>
</organism>
<accession>A0A0S7C2E9</accession>
<keyword evidence="2" id="KW-1185">Reference proteome</keyword>
<evidence type="ECO:0000313" key="2">
    <source>
        <dbReference type="Proteomes" id="UP000053091"/>
    </source>
</evidence>
<protein>
    <submittedName>
        <fullName evidence="1">Uncharacterized protein</fullName>
    </submittedName>
</protein>